<gene>
    <name evidence="1" type="ORF">ACOLOM_LOCUS6950</name>
</gene>
<protein>
    <submittedName>
        <fullName evidence="1">11275_t:CDS:1</fullName>
    </submittedName>
</protein>
<evidence type="ECO:0000313" key="2">
    <source>
        <dbReference type="Proteomes" id="UP000789525"/>
    </source>
</evidence>
<keyword evidence="2" id="KW-1185">Reference proteome</keyword>
<comment type="caution">
    <text evidence="1">The sequence shown here is derived from an EMBL/GenBank/DDBJ whole genome shotgun (WGS) entry which is preliminary data.</text>
</comment>
<evidence type="ECO:0000313" key="1">
    <source>
        <dbReference type="EMBL" id="CAG8608973.1"/>
    </source>
</evidence>
<name>A0ACA9MRA0_9GLOM</name>
<organism evidence="1 2">
    <name type="scientific">Acaulospora colombiana</name>
    <dbReference type="NCBI Taxonomy" id="27376"/>
    <lineage>
        <taxon>Eukaryota</taxon>
        <taxon>Fungi</taxon>
        <taxon>Fungi incertae sedis</taxon>
        <taxon>Mucoromycota</taxon>
        <taxon>Glomeromycotina</taxon>
        <taxon>Glomeromycetes</taxon>
        <taxon>Diversisporales</taxon>
        <taxon>Acaulosporaceae</taxon>
        <taxon>Acaulospora</taxon>
    </lineage>
</organism>
<proteinExistence type="predicted"/>
<dbReference type="Proteomes" id="UP000789525">
    <property type="component" value="Unassembled WGS sequence"/>
</dbReference>
<accession>A0ACA9MRA0</accession>
<sequence length="672" mass="70804">MTFWLSALDTLLYTLTDNAINVYNWTVSFLNVLNPKNVNSVIGRATAVGCLRGPSVNISMWAEAWRLAAAPNLRLLPQHEQLAQASLWDDGFDADILGDSPIAPLVTPAPEGGYHEALLRESFGLPPLNATIGGGVFHRLVAPPPAVALEEATTSAVPTSQTFALQKVGVAPRVLRPALGCPMVSMRRPVLSQAKRVKFADSLRPKRAVAQAFAFEEQPSTSIRGMSSPYSRFYLLPYFTNLYCEDYFFSFSPVSRTNSSTITTPTQTSSVSQDLPTSNSSIPIETSSSVPDDPPPDPSTSITISSSVPDDPTPTDDPNPTDDPTPTDDPAPTDDPIPTDDPAPSDEPTVSLPMDTDTSADVTIDAVTQSIVDPPSSDPPSNTVLPFVATVSEEPSSTVIVETSVSNGVTRTVSRTVATSHSTATNANLQLDGSDAVAMEPAIMEPKLPLRLVLPSSSHLKIAVLSCNGSKSGSFSVQVDGNPASTLNGYQAPGPDGDQCIISEPYKSDVMADAAHAITVIVKGSTAGGSSDATQFEFGGFVYRGIHATGTKTDSGKNLPAIIGGTIGGVLGGIAIIVIIVIVVIRRRRNRRIDNAPAAHQQPAPTPAFTNPTYVSVPTTEYHDPYASSGYGPQHYPNPTGSSYTGGPPPWTQTSQGPFGSGSFTPAQGRAY</sequence>
<dbReference type="EMBL" id="CAJVPT010015016">
    <property type="protein sequence ID" value="CAG8608973.1"/>
    <property type="molecule type" value="Genomic_DNA"/>
</dbReference>
<reference evidence="1" key="1">
    <citation type="submission" date="2021-06" db="EMBL/GenBank/DDBJ databases">
        <authorList>
            <person name="Kallberg Y."/>
            <person name="Tangrot J."/>
            <person name="Rosling A."/>
        </authorList>
    </citation>
    <scope>NUCLEOTIDE SEQUENCE</scope>
    <source>
        <strain evidence="1">CL356</strain>
    </source>
</reference>